<organism evidence="2">
    <name type="scientific">Nothobranchius pienaari</name>
    <dbReference type="NCBI Taxonomy" id="704102"/>
    <lineage>
        <taxon>Eukaryota</taxon>
        <taxon>Metazoa</taxon>
        <taxon>Chordata</taxon>
        <taxon>Craniata</taxon>
        <taxon>Vertebrata</taxon>
        <taxon>Euteleostomi</taxon>
        <taxon>Actinopterygii</taxon>
        <taxon>Neopterygii</taxon>
        <taxon>Teleostei</taxon>
        <taxon>Neoteleostei</taxon>
        <taxon>Acanthomorphata</taxon>
        <taxon>Ovalentaria</taxon>
        <taxon>Atherinomorphae</taxon>
        <taxon>Cyprinodontiformes</taxon>
        <taxon>Nothobranchiidae</taxon>
        <taxon>Nothobranchius</taxon>
    </lineage>
</organism>
<protein>
    <recommendedName>
        <fullName evidence="3">DUF4371 domain-containing protein</fullName>
    </recommendedName>
</protein>
<evidence type="ECO:0000256" key="1">
    <source>
        <dbReference type="SAM" id="MobiDB-lite"/>
    </source>
</evidence>
<evidence type="ECO:0000313" key="2">
    <source>
        <dbReference type="EMBL" id="SBR57921.1"/>
    </source>
</evidence>
<sequence>STMVTEAAAQQQNPEPQVGNETNEDEPVDSFDYFTRPQSQDINTFFSYHPHQTPNITIPKFFNSKDGTNRKWLTYCEKKSFFVLFCLAFAPVVNDSPFIKGGMKDWKHIHQRIVEHEKSKTHRDSADAYFLNVQKADVKSLLTGNQMSLRAEQEKQKRQVMERIVDVIKVIGKCGLSYRGDKEEAGFSLENIAHVSLFEIYIF</sequence>
<evidence type="ECO:0008006" key="3">
    <source>
        <dbReference type="Google" id="ProtNLM"/>
    </source>
</evidence>
<reference evidence="2" key="1">
    <citation type="submission" date="2016-05" db="EMBL/GenBank/DDBJ databases">
        <authorList>
            <person name="Lavstsen T."/>
            <person name="Jespersen J.S."/>
        </authorList>
    </citation>
    <scope>NUCLEOTIDE SEQUENCE</scope>
    <source>
        <tissue evidence="2">Brain</tissue>
    </source>
</reference>
<dbReference type="AlphaFoldDB" id="A0A1A8MMY0"/>
<feature type="non-terminal residue" evidence="2">
    <location>
        <position position="1"/>
    </location>
</feature>
<proteinExistence type="predicted"/>
<gene>
    <name evidence="2" type="primary">BX936298.1</name>
</gene>
<feature type="region of interest" description="Disordered" evidence="1">
    <location>
        <begin position="1"/>
        <end position="31"/>
    </location>
</feature>
<reference evidence="2" key="2">
    <citation type="submission" date="2016-06" db="EMBL/GenBank/DDBJ databases">
        <title>The genome of a short-lived fish provides insights into sex chromosome evolution and the genetic control of aging.</title>
        <authorList>
            <person name="Reichwald K."/>
            <person name="Felder M."/>
            <person name="Petzold A."/>
            <person name="Koch P."/>
            <person name="Groth M."/>
            <person name="Platzer M."/>
        </authorList>
    </citation>
    <scope>NUCLEOTIDE SEQUENCE</scope>
    <source>
        <tissue evidence="2">Brain</tissue>
    </source>
</reference>
<name>A0A1A8MMY0_9TELE</name>
<dbReference type="EMBL" id="HAEF01016762">
    <property type="protein sequence ID" value="SBR57921.1"/>
    <property type="molecule type" value="Transcribed_RNA"/>
</dbReference>
<feature type="non-terminal residue" evidence="2">
    <location>
        <position position="203"/>
    </location>
</feature>
<accession>A0A1A8MMY0</accession>